<organism evidence="2 3">
    <name type="scientific">Paenibacillus cookii</name>
    <dbReference type="NCBI Taxonomy" id="157839"/>
    <lineage>
        <taxon>Bacteria</taxon>
        <taxon>Bacillati</taxon>
        <taxon>Bacillota</taxon>
        <taxon>Bacilli</taxon>
        <taxon>Bacillales</taxon>
        <taxon>Paenibacillaceae</taxon>
        <taxon>Paenibacillus</taxon>
    </lineage>
</organism>
<keyword evidence="3" id="KW-1185">Reference proteome</keyword>
<dbReference type="Proteomes" id="UP000680638">
    <property type="component" value="Unassembled WGS sequence"/>
</dbReference>
<sequence length="65" mass="7562">MSNIRAAVHNRAVFFRSNDRNKPYTTGPKALNILFSAWIASLWIQANFFEKEPYKTCWKPSLSIN</sequence>
<reference evidence="2 3" key="1">
    <citation type="submission" date="2021-03" db="EMBL/GenBank/DDBJ databases">
        <title>Antimicrobial resistance genes in bacteria isolated from Japanese honey, and their potential for conferring macrolide and lincosamide resistance in the American foulbrood pathogen Paenibacillus larvae.</title>
        <authorList>
            <person name="Okamoto M."/>
            <person name="Kumagai M."/>
            <person name="Kanamori H."/>
            <person name="Takamatsu D."/>
        </authorList>
    </citation>
    <scope>NUCLEOTIDE SEQUENCE [LARGE SCALE GENOMIC DNA]</scope>
    <source>
        <strain evidence="2 3">J21TS3</strain>
    </source>
</reference>
<protein>
    <submittedName>
        <fullName evidence="2">Uncharacterized protein</fullName>
    </submittedName>
</protein>
<comment type="caution">
    <text evidence="2">The sequence shown here is derived from an EMBL/GenBank/DDBJ whole genome shotgun (WGS) entry which is preliminary data.</text>
</comment>
<keyword evidence="1" id="KW-1133">Transmembrane helix</keyword>
<feature type="transmembrane region" description="Helical" evidence="1">
    <location>
        <begin position="30"/>
        <end position="49"/>
    </location>
</feature>
<proteinExistence type="predicted"/>
<name>A0ABQ4M3Q9_9BACL</name>
<accession>A0ABQ4M3Q9</accession>
<keyword evidence="1" id="KW-0812">Transmembrane</keyword>
<dbReference type="EMBL" id="BORW01000049">
    <property type="protein sequence ID" value="GIO70159.1"/>
    <property type="molecule type" value="Genomic_DNA"/>
</dbReference>
<evidence type="ECO:0000313" key="2">
    <source>
        <dbReference type="EMBL" id="GIO70159.1"/>
    </source>
</evidence>
<evidence type="ECO:0000313" key="3">
    <source>
        <dbReference type="Proteomes" id="UP000680638"/>
    </source>
</evidence>
<gene>
    <name evidence="2" type="ORF">J21TS3_49800</name>
</gene>
<keyword evidence="1" id="KW-0472">Membrane</keyword>
<evidence type="ECO:0000256" key="1">
    <source>
        <dbReference type="SAM" id="Phobius"/>
    </source>
</evidence>